<dbReference type="EMBL" id="OV696688">
    <property type="protein sequence ID" value="CAH1257553.1"/>
    <property type="molecule type" value="Genomic_DNA"/>
</dbReference>
<dbReference type="PANTHER" id="PTHR24403">
    <property type="entry name" value="ZINC FINGER PROTEIN"/>
    <property type="match status" value="1"/>
</dbReference>
<feature type="domain" description="C2H2-type" evidence="7">
    <location>
        <begin position="110"/>
        <end position="137"/>
    </location>
</feature>
<feature type="compositionally biased region" description="Basic and acidic residues" evidence="6">
    <location>
        <begin position="1051"/>
        <end position="1071"/>
    </location>
</feature>
<sequence length="1950" mass="225332">MLLHMHSKTDRAETEESKGDGDSVCNTSTDVGDPETSRDDANNDGKVNSEKGSKPVPGIRLVMTGSGQYRTTEPSKPASKMIYCDHCDHSTTRPRDMKVHVRLHTGERPYACPDCPFRAIQSHHLQKHQKYHQANLAQKCKLCTFSCRSASLLRSHVQLHNDKRNWHRCPHCNFMTSSYRVVHTHIKKQHVLLASSSTEAAYALPVEKTSPSPQQDEDVVDVEGSEGAEEEDRAEEEGVYVVEEEAGQSPDLQKSSDKREGDGDAADDSEEELDVLSVNQEQDTAYHPPGTISNTDDAEESQVKCDHCELFSATHVDHLIHLSVHTKDKTICCDQCDYTTSNKSLFKQHWQTHTSENLFKCDLCPYRGTGRANLLQHQSFHSAKQALKCRWCSFSCSERQHLDNHSRLHGQGRFKYKCQYCQFNTDKVFLHLVHKAKHSSTEIMKCNMCKSFQTKDTEALKEHLKKHTHQEHPSKNLSFLQRYKAKVYAEDDLYGCKLCPYKTLQPKSLIVHLSWHGANEVYKCPFCNFSHTRSYIIDDHKKLHGYMGSFKCNQCSFATDEKYRLLKHKAMHSGRQSFKCDQCDYTTDNSHRLKIHTTRHNGQKTHMCPLCPFETMSKTDLKVHKQKHGAKHSQKCKYCTYSCENNKHLAKHLKLHEDKTELRCLKCDFVATSECSLSWHELNHHKDNEQQPDKSVVTEESDNNVPTSSVNSPLLSTWRYQRKKCPQCPFVAQDLNRLQDHVQKHGAALPFKCRQCSYTCERETDLTQHSRCHGVKGAFVCKECPYSTEKKLGLLLHQVAHASDGMYRCDQCALKTSDKELLLSHMKEHDGTQVFRCSECPYSTVIESYYVLHQRRHHVRLPLCCKYCSYSAGKKKDFEQHTRMHERRFHCTECTYTTDSRYHYLVHKGLHTEMKVFSCDKCPFHTKAMVALKNHLLNQCNSKKLRCSECPFATDRKENLITHMKYHNVNLQYKCPHCSFSTALGWHLNKHAKVHKRGTVQKPSASSKEQHDSRSDNEEQKNKPSLTETDHDSDVEVEDSDENDNADQFETSEKHMTKDDCHGPDTNRNTDETMDMTEDGNVPGESESSEGKVMDVSEPSTPVTTSTPQPTEKQQTVFNLVKSYSSYHLSCRFCPYKTSKRIHHMSHEAKHGADLPFKCSKCSYSDHYEGKIAIHMRVHGCPGRYQCPHCYYSTNNEGFLQVHMSSRHRTSKVFHCSKCDFSTQRPKYLKEHIYKQHLCKPLPTKVKVLEYKCIRCTFQAATLADLWEHHKIQHKQDDKHYYKDGVYKCHHCSFVAPKHHRMARHIRIHLRDLAYTPQPTDKGTEASSSGNNKVTPTDGDNVGLDEDGQGVQSVGDQSNAKYCKVSDAYEKPVEKSKNTARKSVALWNKERPIYQCPDCDYTATRQHLLLAHAQNVHRKEAEVERKKVAHYPRRFKLFKCHSCPYSSYRQVHVTIHEKYHTANYPFKCDQCTYTCQFLYKLLQHKALHERGDNVSPPAMPRNITVYKCPLCPYTSYKRTVVQEHKTYHKADYPHKCSECSYSCKTDAKLQDHIKLHTSDSAVDGAQEEPTTSQVSHRGQASLFKCSMCPYTSYKGDHVYCHERLHYANLPNKCCFCTYSSLFEYKVKQHQKLHEMEDGLVRLSDTSKDVSQDATCSTMESSTHENDEDVTAAAHYYADEELQSEGILSKKRGLNAVFDNSDRYPLRAEGRLSIRLFRCAKCHFYSKSWRLLQLHKAQHELKMIRTDSMKRSLPAAQPDREAEGGRYFCRYCPYGSTHISHVWRHEERHNAGLPFKCRYCSYSSMLEFWTDRHEAVHKEERQVEAMQDIRDLQIQPEERSPVFAYGDDKLFAGIDTEEELATNSDGSDDAYSCRLCGRTFEEWRAYRQHARRHRQAGGEHVSHAVALGDPFTGRVFYVFTCKLCGRRFTGQVDWIQHMQHHRRNNRVPDRR</sequence>
<evidence type="ECO:0000256" key="3">
    <source>
        <dbReference type="ARBA" id="ARBA00022771"/>
    </source>
</evidence>
<feature type="domain" description="C2H2-type" evidence="7">
    <location>
        <begin position="550"/>
        <end position="577"/>
    </location>
</feature>
<evidence type="ECO:0000256" key="2">
    <source>
        <dbReference type="ARBA" id="ARBA00022737"/>
    </source>
</evidence>
<feature type="region of interest" description="Disordered" evidence="6">
    <location>
        <begin position="686"/>
        <end position="710"/>
    </location>
</feature>
<feature type="domain" description="C2H2-type" evidence="7">
    <location>
        <begin position="82"/>
        <end position="109"/>
    </location>
</feature>
<dbReference type="Proteomes" id="UP000838412">
    <property type="component" value="Chromosome 3"/>
</dbReference>
<feature type="domain" description="C2H2-type" evidence="7">
    <location>
        <begin position="331"/>
        <end position="358"/>
    </location>
</feature>
<feature type="compositionally biased region" description="Basic and acidic residues" evidence="6">
    <location>
        <begin position="7"/>
        <end position="21"/>
    </location>
</feature>
<dbReference type="Gene3D" id="3.30.160.60">
    <property type="entry name" value="Classic Zinc Finger"/>
    <property type="match status" value="18"/>
</dbReference>
<evidence type="ECO:0000256" key="1">
    <source>
        <dbReference type="ARBA" id="ARBA00022723"/>
    </source>
</evidence>
<feature type="region of interest" description="Disordered" evidence="6">
    <location>
        <begin position="1313"/>
        <end position="1357"/>
    </location>
</feature>
<feature type="region of interest" description="Disordered" evidence="6">
    <location>
        <begin position="994"/>
        <end position="1112"/>
    </location>
</feature>
<evidence type="ECO:0000256" key="6">
    <source>
        <dbReference type="SAM" id="MobiDB-lite"/>
    </source>
</evidence>
<keyword evidence="4" id="KW-0862">Zinc</keyword>
<dbReference type="PANTHER" id="PTHR24403:SF105">
    <property type="entry name" value="ZINC FINGER PROTEIN 2-LIKE ISOFORM X1"/>
    <property type="match status" value="1"/>
</dbReference>
<feature type="domain" description="C2H2-type" evidence="7">
    <location>
        <begin position="1438"/>
        <end position="1465"/>
    </location>
</feature>
<feature type="domain" description="C2H2-type" evidence="7">
    <location>
        <begin position="1918"/>
        <end position="1945"/>
    </location>
</feature>
<dbReference type="FunFam" id="3.30.160.60:FF:004131">
    <property type="match status" value="1"/>
</dbReference>
<feature type="region of interest" description="Disordered" evidence="6">
    <location>
        <begin position="1"/>
        <end position="58"/>
    </location>
</feature>
<gene>
    <name evidence="8" type="primary">ZNF845</name>
    <name evidence="8" type="ORF">BLAG_LOCUS15425</name>
</gene>
<evidence type="ECO:0000256" key="4">
    <source>
        <dbReference type="ARBA" id="ARBA00022833"/>
    </source>
</evidence>
<feature type="domain" description="C2H2-type" evidence="7">
    <location>
        <begin position="1506"/>
        <end position="1533"/>
    </location>
</feature>
<feature type="compositionally biased region" description="Basic and acidic residues" evidence="6">
    <location>
        <begin position="1008"/>
        <end position="1034"/>
    </location>
</feature>
<feature type="domain" description="C2H2-type" evidence="7">
    <location>
        <begin position="359"/>
        <end position="386"/>
    </location>
</feature>
<name>A0A8K0EML9_BRALA</name>
<feature type="domain" description="C2H2-type" evidence="7">
    <location>
        <begin position="1534"/>
        <end position="1561"/>
    </location>
</feature>
<protein>
    <submittedName>
        <fullName evidence="8">ZNF845 protein</fullName>
    </submittedName>
</protein>
<feature type="domain" description="C2H2-type" evidence="7">
    <location>
        <begin position="1394"/>
        <end position="1422"/>
    </location>
</feature>
<evidence type="ECO:0000256" key="5">
    <source>
        <dbReference type="PROSITE-ProRule" id="PRU00042"/>
    </source>
</evidence>
<dbReference type="SMART" id="SM00355">
    <property type="entry name" value="ZnF_C2H2"/>
    <property type="match status" value="45"/>
</dbReference>
<dbReference type="InterPro" id="IPR013087">
    <property type="entry name" value="Znf_C2H2_type"/>
</dbReference>
<evidence type="ECO:0000313" key="9">
    <source>
        <dbReference type="Proteomes" id="UP000838412"/>
    </source>
</evidence>
<keyword evidence="1" id="KW-0479">Metal-binding</keyword>
<organism evidence="8 9">
    <name type="scientific">Branchiostoma lanceolatum</name>
    <name type="common">Common lancelet</name>
    <name type="synonym">Amphioxus lanceolatum</name>
    <dbReference type="NCBI Taxonomy" id="7740"/>
    <lineage>
        <taxon>Eukaryota</taxon>
        <taxon>Metazoa</taxon>
        <taxon>Chordata</taxon>
        <taxon>Cephalochordata</taxon>
        <taxon>Leptocardii</taxon>
        <taxon>Amphioxiformes</taxon>
        <taxon>Branchiostomatidae</taxon>
        <taxon>Branchiostoma</taxon>
    </lineage>
</organism>
<feature type="compositionally biased region" description="Basic and acidic residues" evidence="6">
    <location>
        <begin position="35"/>
        <end position="53"/>
    </location>
</feature>
<feature type="domain" description="C2H2-type" evidence="7">
    <location>
        <begin position="578"/>
        <end position="605"/>
    </location>
</feature>
<accession>A0A8K0EML9</accession>
<reference evidence="8" key="1">
    <citation type="submission" date="2022-01" db="EMBL/GenBank/DDBJ databases">
        <authorList>
            <person name="Braso-Vives M."/>
        </authorList>
    </citation>
    <scope>NUCLEOTIDE SEQUENCE</scope>
</reference>
<dbReference type="GO" id="GO:0008270">
    <property type="term" value="F:zinc ion binding"/>
    <property type="evidence" value="ECO:0007669"/>
    <property type="project" value="UniProtKB-KW"/>
</dbReference>
<feature type="compositionally biased region" description="Acidic residues" evidence="6">
    <location>
        <begin position="1035"/>
        <end position="1047"/>
    </location>
</feature>
<feature type="compositionally biased region" description="Acidic residues" evidence="6">
    <location>
        <begin position="263"/>
        <end position="272"/>
    </location>
</feature>
<dbReference type="InterPro" id="IPR036236">
    <property type="entry name" value="Znf_C2H2_sf"/>
</dbReference>
<dbReference type="SUPFAM" id="SSF57667">
    <property type="entry name" value="beta-beta-alpha zinc fingers"/>
    <property type="match status" value="14"/>
</dbReference>
<dbReference type="PROSITE" id="PS50157">
    <property type="entry name" value="ZINC_FINGER_C2H2_2"/>
    <property type="match status" value="16"/>
</dbReference>
<keyword evidence="9" id="KW-1185">Reference proteome</keyword>
<evidence type="ECO:0000313" key="8">
    <source>
        <dbReference type="EMBL" id="CAH1257553.1"/>
    </source>
</evidence>
<feature type="domain" description="C2H2-type" evidence="7">
    <location>
        <begin position="751"/>
        <end position="773"/>
    </location>
</feature>
<feature type="domain" description="C2H2-type" evidence="7">
    <location>
        <begin position="807"/>
        <end position="834"/>
    </location>
</feature>
<feature type="compositionally biased region" description="Low complexity" evidence="6">
    <location>
        <begin position="1096"/>
        <end position="1112"/>
    </location>
</feature>
<feature type="compositionally biased region" description="Acidic residues" evidence="6">
    <location>
        <begin position="215"/>
        <end position="246"/>
    </location>
</feature>
<feature type="domain" description="C2H2-type" evidence="7">
    <location>
        <begin position="1870"/>
        <end position="1892"/>
    </location>
</feature>
<feature type="region of interest" description="Disordered" evidence="6">
    <location>
        <begin position="279"/>
        <end position="298"/>
    </location>
</feature>
<keyword evidence="2" id="KW-0677">Repeat</keyword>
<dbReference type="OrthoDB" id="10006816at2759"/>
<feature type="domain" description="C2H2-type" evidence="7">
    <location>
        <begin position="835"/>
        <end position="862"/>
    </location>
</feature>
<dbReference type="GO" id="GO:0005634">
    <property type="term" value="C:nucleus"/>
    <property type="evidence" value="ECO:0007669"/>
    <property type="project" value="TreeGrafter"/>
</dbReference>
<dbReference type="GO" id="GO:0045944">
    <property type="term" value="P:positive regulation of transcription by RNA polymerase II"/>
    <property type="evidence" value="ECO:0007669"/>
    <property type="project" value="TreeGrafter"/>
</dbReference>
<keyword evidence="3 5" id="KW-0863">Zinc-finger</keyword>
<dbReference type="InterPro" id="IPR050688">
    <property type="entry name" value="Zinc_finger/UBP_domain"/>
</dbReference>
<feature type="compositionally biased region" description="Polar residues" evidence="6">
    <location>
        <begin position="1317"/>
        <end position="1335"/>
    </location>
</feature>
<feature type="region of interest" description="Disordered" evidence="6">
    <location>
        <begin position="206"/>
        <end position="272"/>
    </location>
</feature>
<dbReference type="PROSITE" id="PS00028">
    <property type="entry name" value="ZINC_FINGER_C2H2_1"/>
    <property type="match status" value="8"/>
</dbReference>
<proteinExistence type="predicted"/>
<evidence type="ECO:0000259" key="7">
    <source>
        <dbReference type="PROSITE" id="PS50157"/>
    </source>
</evidence>
<feature type="domain" description="C2H2-type" evidence="7">
    <location>
        <begin position="1583"/>
        <end position="1610"/>
    </location>
</feature>